<evidence type="ECO:0000313" key="2">
    <source>
        <dbReference type="EMBL" id="QTX31544.1"/>
    </source>
</evidence>
<keyword evidence="2" id="KW-0489">Methyltransferase</keyword>
<dbReference type="RefSeq" id="WP_274372712.1">
    <property type="nucleotide sequence ID" value="NZ_CP072943.1"/>
</dbReference>
<accession>A0A9Q7ABH5</accession>
<feature type="domain" description="Methyltransferase small" evidence="1">
    <location>
        <begin position="31"/>
        <end position="167"/>
    </location>
</feature>
<dbReference type="InterPro" id="IPR002052">
    <property type="entry name" value="DNA_methylase_N6_adenine_CS"/>
</dbReference>
<dbReference type="InterPro" id="IPR029063">
    <property type="entry name" value="SAM-dependent_MTases_sf"/>
</dbReference>
<dbReference type="PANTHER" id="PTHR47739:SF1">
    <property type="entry name" value="TRNA1(VAL) (ADENINE(37)-N6)-METHYLTRANSFERASE"/>
    <property type="match status" value="1"/>
</dbReference>
<name>A0A9Q7ABH5_9BACT</name>
<evidence type="ECO:0000259" key="1">
    <source>
        <dbReference type="Pfam" id="PF05175"/>
    </source>
</evidence>
<dbReference type="AlphaFoldDB" id="A0A9Q7ABH5"/>
<dbReference type="SUPFAM" id="SSF53335">
    <property type="entry name" value="S-adenosyl-L-methionine-dependent methyltransferases"/>
    <property type="match status" value="1"/>
</dbReference>
<keyword evidence="2" id="KW-0808">Transferase</keyword>
<dbReference type="GO" id="GO:0003676">
    <property type="term" value="F:nucleic acid binding"/>
    <property type="evidence" value="ECO:0007669"/>
    <property type="project" value="InterPro"/>
</dbReference>
<dbReference type="GO" id="GO:0008168">
    <property type="term" value="F:methyltransferase activity"/>
    <property type="evidence" value="ECO:0007669"/>
    <property type="project" value="UniProtKB-KW"/>
</dbReference>
<proteinExistence type="predicted"/>
<sequence>METTVDAVLYGALTLRQPLRGPRVALDSILLAAWARPPRRGRVLELGSAHGGVTLLVALRNRGLAHLEGLEIQEPLYRLALENGRANGLDVLFRLGDLRDHRRLYGPQSFDLVVANPPYDDLARGRLSADGASAGARQETTCRLADVVEAARYLLRDGGRLSLVFRADRLAELLEGLRTSRLEPKRLRAVHHSPDREASIVLVEAVRSGSLGLRMERPLFVVDGEGRTPPDLASAYEVGEGPCL</sequence>
<dbReference type="PANTHER" id="PTHR47739">
    <property type="entry name" value="TRNA1(VAL) (ADENINE(37)-N6)-METHYLTRANSFERASE"/>
    <property type="match status" value="1"/>
</dbReference>
<dbReference type="GO" id="GO:0032259">
    <property type="term" value="P:methylation"/>
    <property type="evidence" value="ECO:0007669"/>
    <property type="project" value="UniProtKB-KW"/>
</dbReference>
<organism evidence="2 3">
    <name type="scientific">Aminithiophilus ramosus</name>
    <dbReference type="NCBI Taxonomy" id="3029084"/>
    <lineage>
        <taxon>Bacteria</taxon>
        <taxon>Thermotogati</taxon>
        <taxon>Synergistota</taxon>
        <taxon>Synergistia</taxon>
        <taxon>Synergistales</taxon>
        <taxon>Aminithiophilaceae</taxon>
        <taxon>Aminithiophilus</taxon>
    </lineage>
</organism>
<evidence type="ECO:0000313" key="3">
    <source>
        <dbReference type="Proteomes" id="UP000671879"/>
    </source>
</evidence>
<dbReference type="InterPro" id="IPR007848">
    <property type="entry name" value="Small_mtfrase_dom"/>
</dbReference>
<keyword evidence="3" id="KW-1185">Reference proteome</keyword>
<dbReference type="CDD" id="cd02440">
    <property type="entry name" value="AdoMet_MTases"/>
    <property type="match status" value="1"/>
</dbReference>
<dbReference type="InterPro" id="IPR050210">
    <property type="entry name" value="tRNA_Adenine-N(6)_MTase"/>
</dbReference>
<protein>
    <submittedName>
        <fullName evidence="2">Methyltransferase</fullName>
    </submittedName>
</protein>
<reference evidence="3" key="1">
    <citation type="submission" date="2021-04" db="EMBL/GenBank/DDBJ databases">
        <title>A novel Synergistetes isolate from a pyrite-forming mixed culture.</title>
        <authorList>
            <person name="Bunk B."/>
            <person name="Sproer C."/>
            <person name="Spring S."/>
            <person name="Pester M."/>
        </authorList>
    </citation>
    <scope>NUCLEOTIDE SEQUENCE [LARGE SCALE GENOMIC DNA]</scope>
    <source>
        <strain evidence="3">J.5.4.2-T.3.5.2</strain>
    </source>
</reference>
<gene>
    <name evidence="2" type="ORF">KAR29_09220</name>
</gene>
<dbReference type="PROSITE" id="PS00092">
    <property type="entry name" value="N6_MTASE"/>
    <property type="match status" value="1"/>
</dbReference>
<dbReference type="Gene3D" id="3.40.50.150">
    <property type="entry name" value="Vaccinia Virus protein VP39"/>
    <property type="match status" value="1"/>
</dbReference>
<dbReference type="EMBL" id="CP072943">
    <property type="protein sequence ID" value="QTX31544.1"/>
    <property type="molecule type" value="Genomic_DNA"/>
</dbReference>
<dbReference type="Proteomes" id="UP000671879">
    <property type="component" value="Chromosome"/>
</dbReference>
<dbReference type="Pfam" id="PF05175">
    <property type="entry name" value="MTS"/>
    <property type="match status" value="1"/>
</dbReference>
<dbReference type="KEGG" id="aram:KAR29_09220"/>